<dbReference type="InterPro" id="IPR011006">
    <property type="entry name" value="CheY-like_superfamily"/>
</dbReference>
<dbReference type="SMART" id="SM00448">
    <property type="entry name" value="REC"/>
    <property type="match status" value="1"/>
</dbReference>
<dbReference type="GO" id="GO:0032993">
    <property type="term" value="C:protein-DNA complex"/>
    <property type="evidence" value="ECO:0007669"/>
    <property type="project" value="TreeGrafter"/>
</dbReference>
<dbReference type="Proteomes" id="UP000315949">
    <property type="component" value="Unassembled WGS sequence"/>
</dbReference>
<evidence type="ECO:0000256" key="1">
    <source>
        <dbReference type="ARBA" id="ARBA00023012"/>
    </source>
</evidence>
<dbReference type="Pfam" id="PF00072">
    <property type="entry name" value="Response_reg"/>
    <property type="match status" value="1"/>
</dbReference>
<evidence type="ECO:0000259" key="4">
    <source>
        <dbReference type="PROSITE" id="PS50110"/>
    </source>
</evidence>
<dbReference type="OrthoDB" id="236568at2"/>
<keyword evidence="2" id="KW-0238">DNA-binding</keyword>
<evidence type="ECO:0000313" key="7">
    <source>
        <dbReference type="Proteomes" id="UP000315949"/>
    </source>
</evidence>
<dbReference type="GO" id="GO:0005829">
    <property type="term" value="C:cytosol"/>
    <property type="evidence" value="ECO:0007669"/>
    <property type="project" value="TreeGrafter"/>
</dbReference>
<dbReference type="SMART" id="SM00850">
    <property type="entry name" value="LytTR"/>
    <property type="match status" value="1"/>
</dbReference>
<feature type="domain" description="Response regulatory" evidence="4">
    <location>
        <begin position="2"/>
        <end position="116"/>
    </location>
</feature>
<dbReference type="InterPro" id="IPR007492">
    <property type="entry name" value="LytTR_DNA-bd_dom"/>
</dbReference>
<organism evidence="6 7">
    <name type="scientific">Luteimonas wenzhouensis</name>
    <dbReference type="NCBI Taxonomy" id="2599615"/>
    <lineage>
        <taxon>Bacteria</taxon>
        <taxon>Pseudomonadati</taxon>
        <taxon>Pseudomonadota</taxon>
        <taxon>Gammaproteobacteria</taxon>
        <taxon>Lysobacterales</taxon>
        <taxon>Lysobacteraceae</taxon>
        <taxon>Luteimonas</taxon>
    </lineage>
</organism>
<evidence type="ECO:0000313" key="6">
    <source>
        <dbReference type="EMBL" id="TWT18918.1"/>
    </source>
</evidence>
<dbReference type="InterPro" id="IPR001789">
    <property type="entry name" value="Sig_transdc_resp-reg_receiver"/>
</dbReference>
<evidence type="ECO:0000256" key="3">
    <source>
        <dbReference type="PROSITE-ProRule" id="PRU00169"/>
    </source>
</evidence>
<dbReference type="PROSITE" id="PS50930">
    <property type="entry name" value="HTH_LYTTR"/>
    <property type="match status" value="1"/>
</dbReference>
<proteinExistence type="predicted"/>
<keyword evidence="7" id="KW-1185">Reference proteome</keyword>
<dbReference type="Gene3D" id="2.40.50.1020">
    <property type="entry name" value="LytTr DNA-binding domain"/>
    <property type="match status" value="1"/>
</dbReference>
<dbReference type="EMBL" id="VOHE01000004">
    <property type="protein sequence ID" value="TWT18918.1"/>
    <property type="molecule type" value="Genomic_DNA"/>
</dbReference>
<dbReference type="GO" id="GO:0006355">
    <property type="term" value="P:regulation of DNA-templated transcription"/>
    <property type="evidence" value="ECO:0007669"/>
    <property type="project" value="TreeGrafter"/>
</dbReference>
<name>A0A5C5TZN7_9GAMM</name>
<keyword evidence="1" id="KW-0902">Two-component regulatory system</keyword>
<evidence type="ECO:0000259" key="5">
    <source>
        <dbReference type="PROSITE" id="PS50930"/>
    </source>
</evidence>
<dbReference type="GO" id="GO:0000976">
    <property type="term" value="F:transcription cis-regulatory region binding"/>
    <property type="evidence" value="ECO:0007669"/>
    <property type="project" value="TreeGrafter"/>
</dbReference>
<dbReference type="InterPro" id="IPR039420">
    <property type="entry name" value="WalR-like"/>
</dbReference>
<gene>
    <name evidence="6" type="ORF">FQY79_09825</name>
</gene>
<dbReference type="PROSITE" id="PS50110">
    <property type="entry name" value="RESPONSE_REGULATORY"/>
    <property type="match status" value="1"/>
</dbReference>
<dbReference type="SUPFAM" id="SSF52172">
    <property type="entry name" value="CheY-like"/>
    <property type="match status" value="1"/>
</dbReference>
<dbReference type="AlphaFoldDB" id="A0A5C5TZN7"/>
<dbReference type="GO" id="GO:0000156">
    <property type="term" value="F:phosphorelay response regulator activity"/>
    <property type="evidence" value="ECO:0007669"/>
    <property type="project" value="TreeGrafter"/>
</dbReference>
<dbReference type="PANTHER" id="PTHR48111">
    <property type="entry name" value="REGULATOR OF RPOS"/>
    <property type="match status" value="1"/>
</dbReference>
<evidence type="ECO:0000256" key="2">
    <source>
        <dbReference type="ARBA" id="ARBA00023125"/>
    </source>
</evidence>
<reference evidence="6 7" key="1">
    <citation type="submission" date="2019-07" db="EMBL/GenBank/DDBJ databases">
        <title>Luteimonas sp. YD-1 nov., isolated from acidic soil.</title>
        <authorList>
            <person name="Zhou J."/>
        </authorList>
    </citation>
    <scope>NUCLEOTIDE SEQUENCE [LARGE SCALE GENOMIC DNA]</scope>
    <source>
        <strain evidence="6 7">YD-1</strain>
    </source>
</reference>
<dbReference type="PANTHER" id="PTHR48111:SF3">
    <property type="entry name" value="TRANSCRIPTIONAL REGULATORY PROTEIN BTSR"/>
    <property type="match status" value="1"/>
</dbReference>
<keyword evidence="3" id="KW-0597">Phosphoprotein</keyword>
<comment type="caution">
    <text evidence="6">The sequence shown here is derived from an EMBL/GenBank/DDBJ whole genome shotgun (WGS) entry which is preliminary data.</text>
</comment>
<protein>
    <submittedName>
        <fullName evidence="6">Response regulator transcription factor</fullName>
    </submittedName>
</protein>
<sequence length="243" mass="27222">MKIVIADDEPLARERLRQLLADEAGVEVVAEAGDGQEALHACAEHDPDLLLLDIAMPRIDGLEVARHLKDFERRPVVVFCTAYDAHALSAFDAEAVDYLVKPVRQERLASALQRARALAAARGDGTAPAAAGKRRTHLCARLRGSLRLIPIDEVRYLQAEEKYVVVHHARGQDLIEESLKSLEEEFGERFVRIHRNCLVARDELVELRRSIDGQVHAILRNGDRPLDVSRRCVAQLRATIRNL</sequence>
<feature type="domain" description="HTH LytTR-type" evidence="5">
    <location>
        <begin position="148"/>
        <end position="242"/>
    </location>
</feature>
<dbReference type="Pfam" id="PF04397">
    <property type="entry name" value="LytTR"/>
    <property type="match status" value="1"/>
</dbReference>
<dbReference type="Gene3D" id="3.40.50.2300">
    <property type="match status" value="1"/>
</dbReference>
<feature type="modified residue" description="4-aspartylphosphate" evidence="3">
    <location>
        <position position="53"/>
    </location>
</feature>
<accession>A0A5C5TZN7</accession>